<evidence type="ECO:0000313" key="14">
    <source>
        <dbReference type="Proteomes" id="UP000610846"/>
    </source>
</evidence>
<organism evidence="13 14">
    <name type="scientific">Cellulosimicrobium arenosum</name>
    <dbReference type="NCBI Taxonomy" id="2708133"/>
    <lineage>
        <taxon>Bacteria</taxon>
        <taxon>Bacillati</taxon>
        <taxon>Actinomycetota</taxon>
        <taxon>Actinomycetes</taxon>
        <taxon>Micrococcales</taxon>
        <taxon>Promicromonosporaceae</taxon>
        <taxon>Cellulosimicrobium</taxon>
    </lineage>
</organism>
<reference evidence="13" key="1">
    <citation type="journal article" date="2018" name="Curr. Microbiol.">
        <title>Cellulosimicrobium arenosum sp. nov., Isolated from Marine Sediment Sand.</title>
        <authorList>
            <person name="Oh M."/>
            <person name="Kim J.H."/>
            <person name="Yoon J.H."/>
            <person name="Schumann P."/>
            <person name="Kim W."/>
        </authorList>
    </citation>
    <scope>NUCLEOTIDE SEQUENCE</scope>
    <source>
        <strain evidence="13">KCTC 49039</strain>
    </source>
</reference>
<sequence length="644" mass="66283">MRHRRSVAVLVLPALALPLAACTPDQPSPDGAAAALAEGIARADVSGVAFVDLDATTVQDHLDAVLEPVADVEHTVEVEKLTVDDAEDGDAQRATATLAYTWDMSDEAAWEYTTSVDLAFVEPAEGEDGPGEWAAVWEPDVLVPDLQDGDRLAVERVRAERAEILGADDASIVADRPVYRIGVDKTHVDASGWESAARDLADVVGIDADAYAEQVAGAGEKAFVEAITVRTQDTAGIDVDDARAIDGVAVIDDELPLAPTREFARPILGRVGDATAEIVDESEGEIVAGDTVGLSGLQRQYDQQLRGAPGVSISVVPDGSAEDEEPVEVFAVDPVDGVALSTTLRPDMQVAAEQVLADQTTPAAIVAIEPSTGDVLAAASATAGDGLSTATTGQYAPGSTFKVASTLAMLRAGLTPDSTVSCPETITVDGREFQNVPGYPADALGDVPLRTAFANSCNTAMIGQRDTVDQQALHDAAASLGLGVESDLGAPAYFGDVPTDSQGTDHAASMIGQGRVLASPLAMATVAASVSAGHRVSPVLVHPDVQSVADETPDAGDLTEDEAATLRSLMASVVTDGSASDLQDLPGELGAKTGTAQYDDGSVAHAWMIATQDDLAVAVFVETGEGGSVTAGPLMHAFLDAPNH</sequence>
<comment type="similarity">
    <text evidence="2">Belongs to the transpeptidase family.</text>
</comment>
<dbReference type="InterPro" id="IPR005311">
    <property type="entry name" value="PBP_dimer"/>
</dbReference>
<dbReference type="Gene3D" id="3.40.710.10">
    <property type="entry name" value="DD-peptidase/beta-lactamase superfamily"/>
    <property type="match status" value="1"/>
</dbReference>
<dbReference type="GO" id="GO:0008800">
    <property type="term" value="F:beta-lactamase activity"/>
    <property type="evidence" value="ECO:0007669"/>
    <property type="project" value="UniProtKB-UniRule"/>
</dbReference>
<feature type="signal peptide" evidence="10">
    <location>
        <begin position="1"/>
        <end position="21"/>
    </location>
</feature>
<dbReference type="GO" id="GO:0071972">
    <property type="term" value="F:peptidoglycan L,D-transpeptidase activity"/>
    <property type="evidence" value="ECO:0007669"/>
    <property type="project" value="TreeGrafter"/>
</dbReference>
<evidence type="ECO:0000259" key="12">
    <source>
        <dbReference type="Pfam" id="PF03717"/>
    </source>
</evidence>
<dbReference type="InterPro" id="IPR050515">
    <property type="entry name" value="Beta-lactam/transpept"/>
</dbReference>
<comment type="subcellular location">
    <subcellularLocation>
        <location evidence="1">Membrane</location>
    </subcellularLocation>
</comment>
<evidence type="ECO:0000259" key="11">
    <source>
        <dbReference type="Pfam" id="PF00905"/>
    </source>
</evidence>
<dbReference type="InterPro" id="IPR002137">
    <property type="entry name" value="Beta-lactam_class-D_AS"/>
</dbReference>
<dbReference type="GO" id="GO:0008658">
    <property type="term" value="F:penicillin binding"/>
    <property type="evidence" value="ECO:0007669"/>
    <property type="project" value="InterPro"/>
</dbReference>
<dbReference type="EMBL" id="JACYHB010000008">
    <property type="protein sequence ID" value="MBD8079597.1"/>
    <property type="molecule type" value="Genomic_DNA"/>
</dbReference>
<dbReference type="Pfam" id="PF03717">
    <property type="entry name" value="PBP_dimer"/>
    <property type="match status" value="1"/>
</dbReference>
<comment type="similarity">
    <text evidence="3 9">Belongs to the class-D beta-lactamase family.</text>
</comment>
<dbReference type="InterPro" id="IPR036138">
    <property type="entry name" value="PBP_dimer_sf"/>
</dbReference>
<dbReference type="InterPro" id="IPR001460">
    <property type="entry name" value="PCN-bd_Tpept"/>
</dbReference>
<dbReference type="Pfam" id="PF00905">
    <property type="entry name" value="Transpeptidase"/>
    <property type="match status" value="1"/>
</dbReference>
<comment type="catalytic activity">
    <reaction evidence="9">
        <text>a beta-lactam + H2O = a substituted beta-amino acid</text>
        <dbReference type="Rhea" id="RHEA:20401"/>
        <dbReference type="ChEBI" id="CHEBI:15377"/>
        <dbReference type="ChEBI" id="CHEBI:35627"/>
        <dbReference type="ChEBI" id="CHEBI:140347"/>
        <dbReference type="EC" id="3.5.2.6"/>
    </reaction>
</comment>
<keyword evidence="5 10" id="KW-0732">Signal</keyword>
<proteinExistence type="inferred from homology"/>
<feature type="domain" description="Penicillin-binding protein dimerisation" evidence="12">
    <location>
        <begin position="158"/>
        <end position="316"/>
    </location>
</feature>
<dbReference type="GO" id="GO:0005886">
    <property type="term" value="C:plasma membrane"/>
    <property type="evidence" value="ECO:0007669"/>
    <property type="project" value="TreeGrafter"/>
</dbReference>
<evidence type="ECO:0000256" key="10">
    <source>
        <dbReference type="SAM" id="SignalP"/>
    </source>
</evidence>
<evidence type="ECO:0000256" key="2">
    <source>
        <dbReference type="ARBA" id="ARBA00007171"/>
    </source>
</evidence>
<dbReference type="GO" id="GO:0017001">
    <property type="term" value="P:antibiotic catabolic process"/>
    <property type="evidence" value="ECO:0007669"/>
    <property type="project" value="InterPro"/>
</dbReference>
<feature type="domain" description="Penicillin-binding protein transpeptidase" evidence="11">
    <location>
        <begin position="364"/>
        <end position="639"/>
    </location>
</feature>
<dbReference type="SUPFAM" id="SSF56519">
    <property type="entry name" value="Penicillin binding protein dimerisation domain"/>
    <property type="match status" value="1"/>
</dbReference>
<dbReference type="PROSITE" id="PS00337">
    <property type="entry name" value="BETA_LACTAMASE_D"/>
    <property type="match status" value="1"/>
</dbReference>
<evidence type="ECO:0000313" key="13">
    <source>
        <dbReference type="EMBL" id="MBD8079597.1"/>
    </source>
</evidence>
<evidence type="ECO:0000256" key="5">
    <source>
        <dbReference type="ARBA" id="ARBA00022729"/>
    </source>
</evidence>
<evidence type="ECO:0000256" key="4">
    <source>
        <dbReference type="ARBA" id="ARBA00012865"/>
    </source>
</evidence>
<dbReference type="AlphaFoldDB" id="A0A927J0H6"/>
<gene>
    <name evidence="13" type="ORF">IF651_11070</name>
</gene>
<keyword evidence="8 9" id="KW-0046">Antibiotic resistance</keyword>
<accession>A0A927J0H6</accession>
<evidence type="ECO:0000256" key="1">
    <source>
        <dbReference type="ARBA" id="ARBA00004370"/>
    </source>
</evidence>
<name>A0A927J0H6_9MICO</name>
<feature type="chain" id="PRO_5039233892" description="Beta-lactamase" evidence="10">
    <location>
        <begin position="22"/>
        <end position="644"/>
    </location>
</feature>
<keyword evidence="14" id="KW-1185">Reference proteome</keyword>
<dbReference type="GO" id="GO:0071555">
    <property type="term" value="P:cell wall organization"/>
    <property type="evidence" value="ECO:0007669"/>
    <property type="project" value="TreeGrafter"/>
</dbReference>
<comment type="caution">
    <text evidence="13">The sequence shown here is derived from an EMBL/GenBank/DDBJ whole genome shotgun (WGS) entry which is preliminary data.</text>
</comment>
<keyword evidence="7" id="KW-0472">Membrane</keyword>
<evidence type="ECO:0000256" key="7">
    <source>
        <dbReference type="ARBA" id="ARBA00023136"/>
    </source>
</evidence>
<dbReference type="PANTHER" id="PTHR30627">
    <property type="entry name" value="PEPTIDOGLYCAN D,D-TRANSPEPTIDASE"/>
    <property type="match status" value="1"/>
</dbReference>
<evidence type="ECO:0000256" key="3">
    <source>
        <dbReference type="ARBA" id="ARBA00007898"/>
    </source>
</evidence>
<protein>
    <recommendedName>
        <fullName evidence="4 9">Beta-lactamase</fullName>
        <ecNumber evidence="4 9">3.5.2.6</ecNumber>
    </recommendedName>
</protein>
<dbReference type="InterPro" id="IPR012338">
    <property type="entry name" value="Beta-lactam/transpept-like"/>
</dbReference>
<dbReference type="Proteomes" id="UP000610846">
    <property type="component" value="Unassembled WGS sequence"/>
</dbReference>
<evidence type="ECO:0000256" key="6">
    <source>
        <dbReference type="ARBA" id="ARBA00022801"/>
    </source>
</evidence>
<reference evidence="13" key="2">
    <citation type="submission" date="2020-09" db="EMBL/GenBank/DDBJ databases">
        <authorList>
            <person name="Yu Y."/>
        </authorList>
    </citation>
    <scope>NUCLEOTIDE SEQUENCE</scope>
    <source>
        <strain evidence="13">KCTC 49039</strain>
    </source>
</reference>
<keyword evidence="6 9" id="KW-0378">Hydrolase</keyword>
<dbReference type="EC" id="3.5.2.6" evidence="4 9"/>
<dbReference type="SUPFAM" id="SSF56601">
    <property type="entry name" value="beta-lactamase/transpeptidase-like"/>
    <property type="match status" value="1"/>
</dbReference>
<evidence type="ECO:0000256" key="9">
    <source>
        <dbReference type="RuleBase" id="RU361140"/>
    </source>
</evidence>
<dbReference type="Gene3D" id="3.90.1310.10">
    <property type="entry name" value="Penicillin-binding protein 2a (Domain 2)"/>
    <property type="match status" value="1"/>
</dbReference>
<dbReference type="PANTHER" id="PTHR30627:SF24">
    <property type="entry name" value="PENICILLIN-BINDING PROTEIN 4B"/>
    <property type="match status" value="1"/>
</dbReference>
<dbReference type="GO" id="GO:0046677">
    <property type="term" value="P:response to antibiotic"/>
    <property type="evidence" value="ECO:0007669"/>
    <property type="project" value="UniProtKB-UniRule"/>
</dbReference>
<evidence type="ECO:0000256" key="8">
    <source>
        <dbReference type="ARBA" id="ARBA00023251"/>
    </source>
</evidence>